<evidence type="ECO:0000313" key="2">
    <source>
        <dbReference type="Proteomes" id="UP000499080"/>
    </source>
</evidence>
<sequence>MEWNGVLMNALLKAGHSPLFHSTFLGTQDDKTFRQCDIPMKIGVDRQRYWNSNEVGYPLEWNGHKDEIRFFEPDGKSPLYWGQRWGGGKCVGVAVRLKKSERRGFFL</sequence>
<protein>
    <submittedName>
        <fullName evidence="1">Uncharacterized protein</fullName>
    </submittedName>
</protein>
<accession>A0A4Y2CF44</accession>
<dbReference type="AlphaFoldDB" id="A0A4Y2CF44"/>
<comment type="caution">
    <text evidence="1">The sequence shown here is derived from an EMBL/GenBank/DDBJ whole genome shotgun (WGS) entry which is preliminary data.</text>
</comment>
<dbReference type="EMBL" id="BGPR01000180">
    <property type="protein sequence ID" value="GBM02418.1"/>
    <property type="molecule type" value="Genomic_DNA"/>
</dbReference>
<evidence type="ECO:0000313" key="1">
    <source>
        <dbReference type="EMBL" id="GBM02418.1"/>
    </source>
</evidence>
<name>A0A4Y2CF44_ARAVE</name>
<dbReference type="Proteomes" id="UP000499080">
    <property type="component" value="Unassembled WGS sequence"/>
</dbReference>
<proteinExistence type="predicted"/>
<keyword evidence="2" id="KW-1185">Reference proteome</keyword>
<reference evidence="1 2" key="1">
    <citation type="journal article" date="2019" name="Sci. Rep.">
        <title>Orb-weaving spider Araneus ventricosus genome elucidates the spidroin gene catalogue.</title>
        <authorList>
            <person name="Kono N."/>
            <person name="Nakamura H."/>
            <person name="Ohtoshi R."/>
            <person name="Moran D.A.P."/>
            <person name="Shinohara A."/>
            <person name="Yoshida Y."/>
            <person name="Fujiwara M."/>
            <person name="Mori M."/>
            <person name="Tomita M."/>
            <person name="Arakawa K."/>
        </authorList>
    </citation>
    <scope>NUCLEOTIDE SEQUENCE [LARGE SCALE GENOMIC DNA]</scope>
</reference>
<gene>
    <name evidence="1" type="ORF">AVEN_76471_1</name>
</gene>
<organism evidence="1 2">
    <name type="scientific">Araneus ventricosus</name>
    <name type="common">Orbweaver spider</name>
    <name type="synonym">Epeira ventricosa</name>
    <dbReference type="NCBI Taxonomy" id="182803"/>
    <lineage>
        <taxon>Eukaryota</taxon>
        <taxon>Metazoa</taxon>
        <taxon>Ecdysozoa</taxon>
        <taxon>Arthropoda</taxon>
        <taxon>Chelicerata</taxon>
        <taxon>Arachnida</taxon>
        <taxon>Araneae</taxon>
        <taxon>Araneomorphae</taxon>
        <taxon>Entelegynae</taxon>
        <taxon>Araneoidea</taxon>
        <taxon>Araneidae</taxon>
        <taxon>Araneus</taxon>
    </lineage>
</organism>